<accession>A0A5B8XBX2</accession>
<dbReference type="PANTHER" id="PTHR21262:SF31">
    <property type="entry name" value="GTP PYROPHOSPHOKINASE"/>
    <property type="match status" value="1"/>
</dbReference>
<dbReference type="Gene3D" id="3.10.20.30">
    <property type="match status" value="1"/>
</dbReference>
<dbReference type="Proteomes" id="UP000321934">
    <property type="component" value="Chromosome"/>
</dbReference>
<evidence type="ECO:0000256" key="3">
    <source>
        <dbReference type="ARBA" id="ARBA00029754"/>
    </source>
</evidence>
<dbReference type="InterPro" id="IPR006674">
    <property type="entry name" value="HD_domain"/>
</dbReference>
<dbReference type="PROSITE" id="PS51831">
    <property type="entry name" value="HD"/>
    <property type="match status" value="1"/>
</dbReference>
<keyword evidence="9" id="KW-0418">Kinase</keyword>
<protein>
    <recommendedName>
        <fullName evidence="1">GTP pyrophosphokinase</fullName>
    </recommendedName>
    <alternativeName>
        <fullName evidence="4">(p)ppGpp synthase</fullName>
    </alternativeName>
    <alternativeName>
        <fullName evidence="3">ATP:GTP 3'-pyrophosphotransferase</fullName>
    </alternativeName>
    <alternativeName>
        <fullName evidence="5">ppGpp synthase I</fullName>
    </alternativeName>
</protein>
<comment type="function">
    <text evidence="6">In eubacteria ppGpp (guanosine 3'-diphosphate 5'-diphosphate) is a mediator of the stringent response that coordinates a variety of cellular activities in response to changes in nutritional abundance.</text>
</comment>
<reference evidence="9 10" key="1">
    <citation type="journal article" date="2019" name="ISME J.">
        <title>Deianiraea, an extracellular bacterium associated with the ciliate Paramecium, suggests an alternative scenario for the evolution of Rickettsiales.</title>
        <authorList>
            <person name="Castelli M."/>
            <person name="Sabaneyeva E."/>
            <person name="Lanzoni O."/>
            <person name="Lebedeva N."/>
            <person name="Floriano A.M."/>
            <person name="Gaiarsa S."/>
            <person name="Benken K."/>
            <person name="Modeo L."/>
            <person name="Bandi C."/>
            <person name="Potekhin A."/>
            <person name="Sassera D."/>
            <person name="Petroni G."/>
        </authorList>
    </citation>
    <scope>NUCLEOTIDE SEQUENCE [LARGE SCALE GENOMIC DNA]</scope>
    <source>
        <strain evidence="9">CyL4-1</strain>
    </source>
</reference>
<evidence type="ECO:0000313" key="9">
    <source>
        <dbReference type="EMBL" id="QED22849.1"/>
    </source>
</evidence>
<organism evidence="9 10">
    <name type="scientific">Candidatus Deianiraea vastatrix</name>
    <dbReference type="NCBI Taxonomy" id="2163644"/>
    <lineage>
        <taxon>Bacteria</taxon>
        <taxon>Pseudomonadati</taxon>
        <taxon>Pseudomonadota</taxon>
        <taxon>Alphaproteobacteria</taxon>
        <taxon>Rickettsiales</taxon>
        <taxon>Candidatus Deianiraeaceae</taxon>
        <taxon>Candidatus Deianiraea</taxon>
    </lineage>
</organism>
<dbReference type="SMART" id="SM00471">
    <property type="entry name" value="HDc"/>
    <property type="match status" value="1"/>
</dbReference>
<dbReference type="GO" id="GO:0005886">
    <property type="term" value="C:plasma membrane"/>
    <property type="evidence" value="ECO:0007669"/>
    <property type="project" value="TreeGrafter"/>
</dbReference>
<dbReference type="InterPro" id="IPR045600">
    <property type="entry name" value="RelA/SpoT_AH_RIS"/>
</dbReference>
<dbReference type="InterPro" id="IPR004095">
    <property type="entry name" value="TGS"/>
</dbReference>
<comment type="similarity">
    <text evidence="6">Belongs to the relA/spoT family.</text>
</comment>
<comment type="pathway">
    <text evidence="2">Purine metabolism.</text>
</comment>
<evidence type="ECO:0000256" key="6">
    <source>
        <dbReference type="RuleBase" id="RU003847"/>
    </source>
</evidence>
<evidence type="ECO:0000259" key="7">
    <source>
        <dbReference type="PROSITE" id="PS51831"/>
    </source>
</evidence>
<dbReference type="RefSeq" id="WP_146820161.1">
    <property type="nucleotide sequence ID" value="NZ_CP029077.1"/>
</dbReference>
<sequence>MFPKYITYSDFQSNVVAMNQFADTKKIAHAFEYAKEKHGDQMRKSGHPYYTHPLAVANIVALMKLDDDSIISALLHDVVEDTHTSLEEISGLFGENVAQIVDGVTKLGAIRYKTDEIQQAENLRKLFFALSRDIRVLIVKLCDRLHNMMTMESITSQKKRRAKAIETLEIYAPLAQRIGMYQIKDCLQDLSFSIINTRARNFVIKRIEELKTKESEAKMQERLDFIESELQNAGICAKIKFRIKTPYSIWQKMQNKTASFDKIYDIFGHRVIVENQEQCYMAMKKIHEIYKFVPNSFMDYISNPKQNGYRSLHTSVIDENGVLLEFQIRTKQMHDEAEFGLAAHWGYKSGENVINSDDFKQKWVDKILEILNSKSPVNDILEYAKLEMYQDKVFVFTPNGDVIHMPSGAKILDFAFFVDENLGRHFHAANINNVVTQNLDTMVKNGDRIEIITAKNPTVCLEWLAFATTGLAKYAIKKHSSKANDEEYSGKGLELIKKACHVKGVKFSQDLMQLMMKYSGQKDLSTLCIKVFKGTIDPMQLIYKIFPNIKALRLQDHVAKIAYKHYRNPIFIKELPNVRCFAAKCCNFSPNDAKIVFTSSGVFIHDGECKTLDVCGTASIIRSSINPIYKEIFSAEITFVKDEHKTVEISEIAKNYAIEIEQIQHLWKQNLSKIKINARSNAEINSFYNTISQAFGMLEIEVNQ</sequence>
<dbReference type="InterPro" id="IPR007685">
    <property type="entry name" value="RelA_SpoT"/>
</dbReference>
<dbReference type="GO" id="GO:0016301">
    <property type="term" value="F:kinase activity"/>
    <property type="evidence" value="ECO:0007669"/>
    <property type="project" value="UniProtKB-KW"/>
</dbReference>
<dbReference type="Gene3D" id="3.30.460.10">
    <property type="entry name" value="Beta Polymerase, domain 2"/>
    <property type="match status" value="1"/>
</dbReference>
<dbReference type="SUPFAM" id="SSF109604">
    <property type="entry name" value="HD-domain/PDEase-like"/>
    <property type="match status" value="1"/>
</dbReference>
<evidence type="ECO:0000256" key="5">
    <source>
        <dbReference type="ARBA" id="ARBA00033308"/>
    </source>
</evidence>
<evidence type="ECO:0000256" key="4">
    <source>
        <dbReference type="ARBA" id="ARBA00032407"/>
    </source>
</evidence>
<dbReference type="InterPro" id="IPR004811">
    <property type="entry name" value="RelA/Spo_fam"/>
</dbReference>
<evidence type="ECO:0000256" key="2">
    <source>
        <dbReference type="ARBA" id="ARBA00025704"/>
    </source>
</evidence>
<evidence type="ECO:0000256" key="1">
    <source>
        <dbReference type="ARBA" id="ARBA00019852"/>
    </source>
</evidence>
<name>A0A5B8XBX2_9RICK</name>
<dbReference type="NCBIfam" id="TIGR00691">
    <property type="entry name" value="spoT_relA"/>
    <property type="match status" value="1"/>
</dbReference>
<dbReference type="SUPFAM" id="SSF81301">
    <property type="entry name" value="Nucleotidyltransferase"/>
    <property type="match status" value="1"/>
</dbReference>
<dbReference type="InterPro" id="IPR012675">
    <property type="entry name" value="Beta-grasp_dom_sf"/>
</dbReference>
<dbReference type="AlphaFoldDB" id="A0A5B8XBX2"/>
<dbReference type="FunFam" id="1.10.3210.10:FF:000001">
    <property type="entry name" value="GTP pyrophosphokinase RelA"/>
    <property type="match status" value="1"/>
</dbReference>
<dbReference type="EMBL" id="CP029077">
    <property type="protein sequence ID" value="QED22849.1"/>
    <property type="molecule type" value="Genomic_DNA"/>
</dbReference>
<dbReference type="Pfam" id="PF02824">
    <property type="entry name" value="TGS"/>
    <property type="match status" value="1"/>
</dbReference>
<feature type="domain" description="TGS" evidence="8">
    <location>
        <begin position="391"/>
        <end position="453"/>
    </location>
</feature>
<dbReference type="SMART" id="SM00954">
    <property type="entry name" value="RelA_SpoT"/>
    <property type="match status" value="1"/>
</dbReference>
<dbReference type="CDD" id="cd05399">
    <property type="entry name" value="NT_Rel-Spo_like"/>
    <property type="match status" value="1"/>
</dbReference>
<dbReference type="PROSITE" id="PS51880">
    <property type="entry name" value="TGS"/>
    <property type="match status" value="1"/>
</dbReference>
<dbReference type="PANTHER" id="PTHR21262">
    <property type="entry name" value="GUANOSINE-3',5'-BIS DIPHOSPHATE 3'-PYROPHOSPHOHYDROLASE"/>
    <property type="match status" value="1"/>
</dbReference>
<evidence type="ECO:0000259" key="8">
    <source>
        <dbReference type="PROSITE" id="PS51880"/>
    </source>
</evidence>
<dbReference type="GO" id="GO:0015969">
    <property type="term" value="P:guanosine tetraphosphate metabolic process"/>
    <property type="evidence" value="ECO:0007669"/>
    <property type="project" value="InterPro"/>
</dbReference>
<dbReference type="CDD" id="cd00077">
    <property type="entry name" value="HDc"/>
    <property type="match status" value="1"/>
</dbReference>
<dbReference type="Gene3D" id="1.10.3210.10">
    <property type="entry name" value="Hypothetical protein af1432"/>
    <property type="match status" value="1"/>
</dbReference>
<dbReference type="InterPro" id="IPR012676">
    <property type="entry name" value="TGS-like"/>
</dbReference>
<dbReference type="SUPFAM" id="SSF81271">
    <property type="entry name" value="TGS-like"/>
    <property type="match status" value="1"/>
</dbReference>
<keyword evidence="10" id="KW-1185">Reference proteome</keyword>
<proteinExistence type="inferred from homology"/>
<dbReference type="Pfam" id="PF13328">
    <property type="entry name" value="HD_4"/>
    <property type="match status" value="1"/>
</dbReference>
<gene>
    <name evidence="9" type="ORF">Deia_00035</name>
</gene>
<dbReference type="OrthoDB" id="9805041at2"/>
<evidence type="ECO:0000313" key="10">
    <source>
        <dbReference type="Proteomes" id="UP000321934"/>
    </source>
</evidence>
<feature type="domain" description="HD" evidence="7">
    <location>
        <begin position="49"/>
        <end position="148"/>
    </location>
</feature>
<dbReference type="Pfam" id="PF19296">
    <property type="entry name" value="RelA_AH_RIS"/>
    <property type="match status" value="1"/>
</dbReference>
<dbReference type="Pfam" id="PF04607">
    <property type="entry name" value="RelA_SpoT"/>
    <property type="match status" value="1"/>
</dbReference>
<dbReference type="InterPro" id="IPR043519">
    <property type="entry name" value="NT_sf"/>
</dbReference>
<dbReference type="InterPro" id="IPR003607">
    <property type="entry name" value="HD/PDEase_dom"/>
</dbReference>
<keyword evidence="9" id="KW-0808">Transferase</keyword>